<protein>
    <recommendedName>
        <fullName evidence="2">Plasmodium RESA N-terminal domain-containing protein</fullName>
    </recommendedName>
</protein>
<reference evidence="3" key="1">
    <citation type="submission" date="2016-09" db="EMBL/GenBank/DDBJ databases">
        <authorList>
            <consortium name="Pathogen Informatics"/>
            <person name="Sun Q."/>
            <person name="Inoue M."/>
        </authorList>
    </citation>
    <scope>NUCLEOTIDE SEQUENCE</scope>
</reference>
<dbReference type="InterPro" id="IPR044885">
    <property type="entry name" value="PRESA_N_sf"/>
</dbReference>
<dbReference type="Proteomes" id="UP000831156">
    <property type="component" value="Chromosome 14"/>
</dbReference>
<keyword evidence="1" id="KW-1133">Transmembrane helix</keyword>
<dbReference type="Pfam" id="PF09687">
    <property type="entry name" value="PRESAN"/>
    <property type="match status" value="1"/>
</dbReference>
<dbReference type="EMBL" id="LT969437">
    <property type="protein sequence ID" value="SOV19935.1"/>
    <property type="molecule type" value="Genomic_DNA"/>
</dbReference>
<evidence type="ECO:0000313" key="3">
    <source>
        <dbReference type="EMBL" id="SOV19935.1"/>
    </source>
</evidence>
<sequence length="666" mass="79021">MFYLEEKVDNMFKFFIPKCYSIVILAGTLYMLLHNVSLINEDNGFHIIPVNNVLKRKLYEINSLVNDIKISESLENVNDSVNNTENEIKLKVQEILSHNDNNFNLFKKYESIFSGLNNDEVYKTYELYLTDENVKSRFNNMKDIEYNKEIKELNEETLNKETLRHIWIDIKSNEEYKYFKMIRNIYNMLMHMKVKYKEVNIFTNDLWRECYSNYLSEKKNVEYFLNEMFNDWFLHSNIKLDEFKIIILGTKLIYRRLLNYIEKKNKGIIINAFKEKIKERKLPNSKIEEMYKIDFERKNEKKKNKMLNYYLKKRNYYPEMNDQIFINDDKYMTDVNYYLDGNKNEKKYIYDDVDETDEYDTKLLFDEKMNEDMIKTEEDIIKKIDEKVTEQYDEDNVSELGEDNVAKTIEDNVAKTIEDKVDKKIEDNVAKTIEDKVDKKIEDNVAKTVEDNVAKTVEDNVAKTVEDNVAKTVEDNVAKTVENKVDKTVKNKVAKTVENKAAKTGKNKVAKTGENYVKESGKPNVKEFKQKVEKMKIHEDKTKHYVKEKEDNKYDEKTMATIFDGTSSYTDSSLFSDHSSTKDKNSRRYLSILEELPDAGETQGVISYVKDAELKDNDSVFEEQYLTNIKPIVYEQTEDAGETRFKVVKNKKHRKMKKKNIRKSLV</sequence>
<keyword evidence="1" id="KW-0472">Membrane</keyword>
<keyword evidence="4" id="KW-1185">Reference proteome</keyword>
<accession>A0ABY1UV22</accession>
<name>A0ABY1UV22_9APIC</name>
<proteinExistence type="predicted"/>
<evidence type="ECO:0000259" key="2">
    <source>
        <dbReference type="Pfam" id="PF09687"/>
    </source>
</evidence>
<evidence type="ECO:0000313" key="4">
    <source>
        <dbReference type="Proteomes" id="UP000831156"/>
    </source>
</evidence>
<evidence type="ECO:0000256" key="1">
    <source>
        <dbReference type="SAM" id="Phobius"/>
    </source>
</evidence>
<gene>
    <name evidence="3" type="ORF">PGABG01_1475200</name>
</gene>
<dbReference type="SUPFAM" id="SSF69349">
    <property type="entry name" value="Phage fibre proteins"/>
    <property type="match status" value="1"/>
</dbReference>
<keyword evidence="1" id="KW-0812">Transmembrane</keyword>
<dbReference type="PANTHER" id="PTHR36193:SF23">
    <property type="entry name" value="PHISTB DOMAIN-CONTAINING RESA-LIKE PROTEIN 1"/>
    <property type="match status" value="1"/>
</dbReference>
<dbReference type="InterPro" id="IPR019111">
    <property type="entry name" value="PRESA_N"/>
</dbReference>
<dbReference type="PANTHER" id="PTHR36193">
    <property type="entry name" value="PHISTB DOMAIN-CONTAINING RESA-LIKE PROTEIN 1"/>
    <property type="match status" value="1"/>
</dbReference>
<feature type="domain" description="Plasmodium RESA N-terminal" evidence="2">
    <location>
        <begin position="140"/>
        <end position="264"/>
    </location>
</feature>
<organism evidence="3 4">
    <name type="scientific">Plasmodium gaboni</name>
    <dbReference type="NCBI Taxonomy" id="647221"/>
    <lineage>
        <taxon>Eukaryota</taxon>
        <taxon>Sar</taxon>
        <taxon>Alveolata</taxon>
        <taxon>Apicomplexa</taxon>
        <taxon>Aconoidasida</taxon>
        <taxon>Haemosporida</taxon>
        <taxon>Plasmodiidae</taxon>
        <taxon>Plasmodium</taxon>
        <taxon>Plasmodium (Laverania)</taxon>
    </lineage>
</organism>
<feature type="transmembrane region" description="Helical" evidence="1">
    <location>
        <begin position="12"/>
        <end position="33"/>
    </location>
</feature>
<dbReference type="Gene3D" id="6.10.280.180">
    <property type="entry name" value="Plasmodium RESA, N-terminal helical domain"/>
    <property type="match status" value="1"/>
</dbReference>